<feature type="repeat" description="ANK" evidence="3">
    <location>
        <begin position="118"/>
        <end position="150"/>
    </location>
</feature>
<evidence type="ECO:0000256" key="3">
    <source>
        <dbReference type="PROSITE-ProRule" id="PRU00023"/>
    </source>
</evidence>
<dbReference type="InterPro" id="IPR051165">
    <property type="entry name" value="Multifunctional_ANK_Repeat"/>
</dbReference>
<dbReference type="Proteomes" id="UP001149090">
    <property type="component" value="Unassembled WGS sequence"/>
</dbReference>
<evidence type="ECO:0000256" key="2">
    <source>
        <dbReference type="ARBA" id="ARBA00023043"/>
    </source>
</evidence>
<dbReference type="PANTHER" id="PTHR24123:SF33">
    <property type="entry name" value="PROTEIN HOS4"/>
    <property type="match status" value="1"/>
</dbReference>
<dbReference type="EMBL" id="JAPDFW010000076">
    <property type="protein sequence ID" value="KAJ5073231.1"/>
    <property type="molecule type" value="Genomic_DNA"/>
</dbReference>
<reference evidence="4" key="1">
    <citation type="submission" date="2022-10" db="EMBL/GenBank/DDBJ databases">
        <title>Novel sulphate-reducing endosymbionts in the free-living metamonad Anaeramoeba.</title>
        <authorList>
            <person name="Jerlstrom-Hultqvist J."/>
            <person name="Cepicka I."/>
            <person name="Gallot-Lavallee L."/>
            <person name="Salas-Leiva D."/>
            <person name="Curtis B.A."/>
            <person name="Zahonova K."/>
            <person name="Pipaliya S."/>
            <person name="Dacks J."/>
            <person name="Roger A.J."/>
        </authorList>
    </citation>
    <scope>NUCLEOTIDE SEQUENCE</scope>
    <source>
        <strain evidence="4">BMAN</strain>
    </source>
</reference>
<organism evidence="4 5">
    <name type="scientific">Anaeramoeba ignava</name>
    <name type="common">Anaerobic marine amoeba</name>
    <dbReference type="NCBI Taxonomy" id="1746090"/>
    <lineage>
        <taxon>Eukaryota</taxon>
        <taxon>Metamonada</taxon>
        <taxon>Anaeramoebidae</taxon>
        <taxon>Anaeramoeba</taxon>
    </lineage>
</organism>
<name>A0A9Q0LID2_ANAIG</name>
<dbReference type="Pfam" id="PF12796">
    <property type="entry name" value="Ank_2"/>
    <property type="match status" value="3"/>
</dbReference>
<evidence type="ECO:0000313" key="5">
    <source>
        <dbReference type="Proteomes" id="UP001149090"/>
    </source>
</evidence>
<dbReference type="PANTHER" id="PTHR24123">
    <property type="entry name" value="ANKYRIN REPEAT-CONTAINING"/>
    <property type="match status" value="1"/>
</dbReference>
<dbReference type="PROSITE" id="PS50297">
    <property type="entry name" value="ANK_REP_REGION"/>
    <property type="match status" value="4"/>
</dbReference>
<evidence type="ECO:0000256" key="1">
    <source>
        <dbReference type="ARBA" id="ARBA00022737"/>
    </source>
</evidence>
<dbReference type="InterPro" id="IPR036770">
    <property type="entry name" value="Ankyrin_rpt-contain_sf"/>
</dbReference>
<comment type="caution">
    <text evidence="4">The sequence shown here is derived from an EMBL/GenBank/DDBJ whole genome shotgun (WGS) entry which is preliminary data.</text>
</comment>
<dbReference type="PROSITE" id="PS50088">
    <property type="entry name" value="ANK_REPEAT"/>
    <property type="match status" value="5"/>
</dbReference>
<proteinExistence type="predicted"/>
<sequence length="338" mass="38712">MSYQVKTLKEHSEKPNISNNDQHWIFKCAAHLTKDGALTVIQNMIEKKSFKFSSKKNNTLLHYICKLPQTDEVLQFGLKHFDINSKNGETPLFYAIKKQIIPNVIFLLSKGADTSIKTNDTILHIAARTGNKELVKIVFEKNSSLTATNFVNFIFHLLFDLFNYLYYKNKKGYTPFDYACINSKSIDLVKMLYSEDILKDKKGFNLSYINTDSGSSTEIINFLISKNFDCKMKDGSTLLHSYCQKSRDLQMIKYLIELGLDVNEQNGNTPLHLLCQNNKEKDIFTYLINSGADVNLQNGNTPLHLCFWYSLPFEIIQVLLNAGADLSIENNVKIKIKI</sequence>
<dbReference type="InterPro" id="IPR002110">
    <property type="entry name" value="Ankyrin_rpt"/>
</dbReference>
<evidence type="ECO:0000313" key="4">
    <source>
        <dbReference type="EMBL" id="KAJ5073231.1"/>
    </source>
</evidence>
<dbReference type="SUPFAM" id="SSF48403">
    <property type="entry name" value="Ankyrin repeat"/>
    <property type="match status" value="1"/>
</dbReference>
<dbReference type="AlphaFoldDB" id="A0A9Q0LID2"/>
<feature type="repeat" description="ANK" evidence="3">
    <location>
        <begin position="87"/>
        <end position="119"/>
    </location>
</feature>
<keyword evidence="5" id="KW-1185">Reference proteome</keyword>
<dbReference type="OrthoDB" id="194358at2759"/>
<keyword evidence="1" id="KW-0677">Repeat</keyword>
<feature type="repeat" description="ANK" evidence="3">
    <location>
        <begin position="234"/>
        <end position="267"/>
    </location>
</feature>
<protein>
    <submittedName>
        <fullName evidence="4">Ankyrin repeat ph and sec7 domain containing protein secg-related</fullName>
    </submittedName>
</protein>
<dbReference type="Gene3D" id="1.25.40.20">
    <property type="entry name" value="Ankyrin repeat-containing domain"/>
    <property type="match status" value="2"/>
</dbReference>
<feature type="repeat" description="ANK" evidence="3">
    <location>
        <begin position="266"/>
        <end position="299"/>
    </location>
</feature>
<gene>
    <name evidence="4" type="ORF">M0811_08913</name>
</gene>
<feature type="repeat" description="ANK" evidence="3">
    <location>
        <begin position="298"/>
        <end position="331"/>
    </location>
</feature>
<dbReference type="PRINTS" id="PR01415">
    <property type="entry name" value="ANKYRIN"/>
</dbReference>
<dbReference type="SMART" id="SM00248">
    <property type="entry name" value="ANK"/>
    <property type="match status" value="6"/>
</dbReference>
<keyword evidence="2 3" id="KW-0040">ANK repeat</keyword>
<accession>A0A9Q0LID2</accession>